<dbReference type="GO" id="GO:0016020">
    <property type="term" value="C:membrane"/>
    <property type="evidence" value="ECO:0007669"/>
    <property type="project" value="InterPro"/>
</dbReference>
<feature type="transmembrane region" description="Helical" evidence="1">
    <location>
        <begin position="229"/>
        <end position="250"/>
    </location>
</feature>
<protein>
    <recommendedName>
        <fullName evidence="4">CDP-alcohol phosphatidyltransferase</fullName>
    </recommendedName>
</protein>
<dbReference type="InterPro" id="IPR043130">
    <property type="entry name" value="CDP-OH_PTrfase_TM_dom"/>
</dbReference>
<dbReference type="AlphaFoldDB" id="A0A2H0BEB9"/>
<dbReference type="InterPro" id="IPR000462">
    <property type="entry name" value="CDP-OH_P_trans"/>
</dbReference>
<comment type="caution">
    <text evidence="2">The sequence shown here is derived from an EMBL/GenBank/DDBJ whole genome shotgun (WGS) entry which is preliminary data.</text>
</comment>
<dbReference type="GO" id="GO:0008654">
    <property type="term" value="P:phospholipid biosynthetic process"/>
    <property type="evidence" value="ECO:0007669"/>
    <property type="project" value="InterPro"/>
</dbReference>
<dbReference type="GO" id="GO:0016780">
    <property type="term" value="F:phosphotransferase activity, for other substituted phosphate groups"/>
    <property type="evidence" value="ECO:0007669"/>
    <property type="project" value="InterPro"/>
</dbReference>
<keyword evidence="1" id="KW-1133">Transmembrane helix</keyword>
<feature type="transmembrane region" description="Helical" evidence="1">
    <location>
        <begin position="203"/>
        <end position="223"/>
    </location>
</feature>
<dbReference type="EMBL" id="PCST01000005">
    <property type="protein sequence ID" value="PIP55974.1"/>
    <property type="molecule type" value="Genomic_DNA"/>
</dbReference>
<dbReference type="Pfam" id="PF01066">
    <property type="entry name" value="CDP-OH_P_transf"/>
    <property type="match status" value="1"/>
</dbReference>
<accession>A0A2H0BEB9</accession>
<keyword evidence="1" id="KW-0472">Membrane</keyword>
<organism evidence="2 3">
    <name type="scientific">Candidatus Zambryskibacteria bacterium CG22_combo_CG10-13_8_21_14_all_42_17</name>
    <dbReference type="NCBI Taxonomy" id="1975118"/>
    <lineage>
        <taxon>Bacteria</taxon>
        <taxon>Candidatus Zambryskiibacteriota</taxon>
    </lineage>
</organism>
<evidence type="ECO:0000313" key="3">
    <source>
        <dbReference type="Proteomes" id="UP000229794"/>
    </source>
</evidence>
<proteinExistence type="predicted"/>
<name>A0A2H0BEB9_9BACT</name>
<feature type="transmembrane region" description="Helical" evidence="1">
    <location>
        <begin position="134"/>
        <end position="151"/>
    </location>
</feature>
<evidence type="ECO:0008006" key="4">
    <source>
        <dbReference type="Google" id="ProtNLM"/>
    </source>
</evidence>
<feature type="transmembrane region" description="Helical" evidence="1">
    <location>
        <begin position="61"/>
        <end position="83"/>
    </location>
</feature>
<reference evidence="2 3" key="1">
    <citation type="submission" date="2017-09" db="EMBL/GenBank/DDBJ databases">
        <title>Depth-based differentiation of microbial function through sediment-hosted aquifers and enrichment of novel symbionts in the deep terrestrial subsurface.</title>
        <authorList>
            <person name="Probst A.J."/>
            <person name="Ladd B."/>
            <person name="Jarett J.K."/>
            <person name="Geller-Mcgrath D.E."/>
            <person name="Sieber C.M."/>
            <person name="Emerson J.B."/>
            <person name="Anantharaman K."/>
            <person name="Thomas B.C."/>
            <person name="Malmstrom R."/>
            <person name="Stieglmeier M."/>
            <person name="Klingl A."/>
            <person name="Woyke T."/>
            <person name="Ryan C.M."/>
            <person name="Banfield J.F."/>
        </authorList>
    </citation>
    <scope>NUCLEOTIDE SEQUENCE [LARGE SCALE GENOMIC DNA]</scope>
    <source>
        <strain evidence="2">CG22_combo_CG10-13_8_21_14_all_42_17</strain>
    </source>
</reference>
<dbReference type="Proteomes" id="UP000229794">
    <property type="component" value="Unassembled WGS sequence"/>
</dbReference>
<keyword evidence="1" id="KW-0812">Transmembrane</keyword>
<sequence length="256" mass="29897">MNIFTASEKTSQDWKRVRQEKLIKAKHRIEQMLDKEHSITAKEKGWRDWFFRPLSYVCRKIGIRANHVTVFGFFLVLLQIYYFSIGENVYGLLSAITAAFTDMIDGPIARFKYTKDGNDDVTAVGTFLDHFRDYFLTFSFGYFAFFYGGIVRPIETVLAIIIFLIYLGIFIGTIIKLRKFRVQNNNIENNMNGFLLPDMQTSFWGRAQFFLVISGTILLFFGYMTDTLFLILLSYVIFGIHIGINFRNLIEEYILT</sequence>
<gene>
    <name evidence="2" type="ORF">COX06_00285</name>
</gene>
<feature type="transmembrane region" description="Helical" evidence="1">
    <location>
        <begin position="157"/>
        <end position="175"/>
    </location>
</feature>
<evidence type="ECO:0000313" key="2">
    <source>
        <dbReference type="EMBL" id="PIP55974.1"/>
    </source>
</evidence>
<dbReference type="Gene3D" id="1.20.120.1760">
    <property type="match status" value="1"/>
</dbReference>
<evidence type="ECO:0000256" key="1">
    <source>
        <dbReference type="SAM" id="Phobius"/>
    </source>
</evidence>